<reference evidence="6 7" key="1">
    <citation type="submission" date="2018-05" db="EMBL/GenBank/DDBJ databases">
        <title>Genomic Encyclopedia of Type Strains, Phase IV (KMG-IV): sequencing the most valuable type-strain genomes for metagenomic binning, comparative biology and taxonomic classification.</title>
        <authorList>
            <person name="Goeker M."/>
        </authorList>
    </citation>
    <scope>NUCLEOTIDE SEQUENCE [LARGE SCALE GENOMIC DNA]</scope>
    <source>
        <strain evidence="6 7">DSM 44717</strain>
    </source>
</reference>
<evidence type="ECO:0000313" key="7">
    <source>
        <dbReference type="Proteomes" id="UP000246410"/>
    </source>
</evidence>
<dbReference type="Proteomes" id="UP000246410">
    <property type="component" value="Unassembled WGS sequence"/>
</dbReference>
<evidence type="ECO:0000256" key="4">
    <source>
        <dbReference type="SAM" id="MobiDB-lite"/>
    </source>
</evidence>
<name>A0A317NI45_9NOCA</name>
<dbReference type="InterPro" id="IPR050204">
    <property type="entry name" value="AraC_XylS_family_regulators"/>
</dbReference>
<dbReference type="PANTHER" id="PTHR46796:SF15">
    <property type="entry name" value="BLL1074 PROTEIN"/>
    <property type="match status" value="1"/>
</dbReference>
<dbReference type="PANTHER" id="PTHR46796">
    <property type="entry name" value="HTH-TYPE TRANSCRIPTIONAL ACTIVATOR RHAS-RELATED"/>
    <property type="match status" value="1"/>
</dbReference>
<dbReference type="AlphaFoldDB" id="A0A317NI45"/>
<sequence length="265" mass="28672">MISRWSGTGRLRPGVLEIEGPLGSLPRHAHHSVQVAIAHHGAFVIEDRQGRRRLTDAAIVPAGQPHAFTADEAWGVVAHVEPRSALGAELIELVDEPSDAGSWQHAGQVLVNGHSAYLEGRLRFPESAVRLRHPGVAAACAHLQAELDLRPVRLRDVAAAVHLSESRLSHLFAEELGITFRAYVRWLRLLRATTAVAQGCSLTEAAHLAGFTDSSHLTRTCRRTFGGPPSAFATIQWEILPIQQVGPSRAAGKRGGSSRPERNCP</sequence>
<dbReference type="InterPro" id="IPR009057">
    <property type="entry name" value="Homeodomain-like_sf"/>
</dbReference>
<dbReference type="InterPro" id="IPR018060">
    <property type="entry name" value="HTH_AraC"/>
</dbReference>
<dbReference type="SMART" id="SM00342">
    <property type="entry name" value="HTH_ARAC"/>
    <property type="match status" value="1"/>
</dbReference>
<feature type="region of interest" description="Disordered" evidence="4">
    <location>
        <begin position="246"/>
        <end position="265"/>
    </location>
</feature>
<evidence type="ECO:0000256" key="1">
    <source>
        <dbReference type="ARBA" id="ARBA00023015"/>
    </source>
</evidence>
<dbReference type="PROSITE" id="PS01124">
    <property type="entry name" value="HTH_ARAC_FAMILY_2"/>
    <property type="match status" value="1"/>
</dbReference>
<dbReference type="GO" id="GO:0043565">
    <property type="term" value="F:sequence-specific DNA binding"/>
    <property type="evidence" value="ECO:0007669"/>
    <property type="project" value="InterPro"/>
</dbReference>
<dbReference type="SUPFAM" id="SSF46689">
    <property type="entry name" value="Homeodomain-like"/>
    <property type="match status" value="2"/>
</dbReference>
<gene>
    <name evidence="6" type="ORF">DFR69_106135</name>
</gene>
<protein>
    <submittedName>
        <fullName evidence="6">AraC-like DNA-binding protein</fullName>
    </submittedName>
</protein>
<dbReference type="EMBL" id="QGTL01000006">
    <property type="protein sequence ID" value="PWV74324.1"/>
    <property type="molecule type" value="Genomic_DNA"/>
</dbReference>
<organism evidence="6 7">
    <name type="scientific">Nocardia neocaledoniensis</name>
    <dbReference type="NCBI Taxonomy" id="236511"/>
    <lineage>
        <taxon>Bacteria</taxon>
        <taxon>Bacillati</taxon>
        <taxon>Actinomycetota</taxon>
        <taxon>Actinomycetes</taxon>
        <taxon>Mycobacteriales</taxon>
        <taxon>Nocardiaceae</taxon>
        <taxon>Nocardia</taxon>
    </lineage>
</organism>
<feature type="domain" description="HTH araC/xylS-type" evidence="5">
    <location>
        <begin position="137"/>
        <end position="235"/>
    </location>
</feature>
<keyword evidence="1" id="KW-0805">Transcription regulation</keyword>
<evidence type="ECO:0000313" key="6">
    <source>
        <dbReference type="EMBL" id="PWV74324.1"/>
    </source>
</evidence>
<accession>A0A317NI45</accession>
<dbReference type="GO" id="GO:0003700">
    <property type="term" value="F:DNA-binding transcription factor activity"/>
    <property type="evidence" value="ECO:0007669"/>
    <property type="project" value="InterPro"/>
</dbReference>
<evidence type="ECO:0000256" key="2">
    <source>
        <dbReference type="ARBA" id="ARBA00023125"/>
    </source>
</evidence>
<keyword evidence="2 6" id="KW-0238">DNA-binding</keyword>
<keyword evidence="7" id="KW-1185">Reference proteome</keyword>
<comment type="caution">
    <text evidence="6">The sequence shown here is derived from an EMBL/GenBank/DDBJ whole genome shotgun (WGS) entry which is preliminary data.</text>
</comment>
<evidence type="ECO:0000256" key="3">
    <source>
        <dbReference type="ARBA" id="ARBA00023163"/>
    </source>
</evidence>
<dbReference type="Gene3D" id="1.10.10.60">
    <property type="entry name" value="Homeodomain-like"/>
    <property type="match status" value="1"/>
</dbReference>
<keyword evidence="3" id="KW-0804">Transcription</keyword>
<dbReference type="Pfam" id="PF12833">
    <property type="entry name" value="HTH_18"/>
    <property type="match status" value="1"/>
</dbReference>
<evidence type="ECO:0000259" key="5">
    <source>
        <dbReference type="PROSITE" id="PS01124"/>
    </source>
</evidence>
<proteinExistence type="predicted"/>